<reference evidence="1 2" key="1">
    <citation type="submission" date="2015-01" db="EMBL/GenBank/DDBJ databases">
        <title>Genome sequence of Mycobacterium llatzerense and Mycobacterium immunogenum recovered from brain abscess.</title>
        <authorList>
            <person name="Greninger A.L."/>
            <person name="Langelier C."/>
            <person name="Cunningham G."/>
            <person name="Chiu C.Y."/>
            <person name="Miller S."/>
        </authorList>
    </citation>
    <scope>NUCLEOTIDE SEQUENCE [LARGE SCALE GENOMIC DNA]</scope>
    <source>
        <strain evidence="1 2">CLUC14</strain>
    </source>
</reference>
<evidence type="ECO:0000313" key="2">
    <source>
        <dbReference type="Proteomes" id="UP000032221"/>
    </source>
</evidence>
<dbReference type="AlphaFoldDB" id="A0A0D1JWA6"/>
<keyword evidence="2" id="KW-1185">Reference proteome</keyword>
<protein>
    <recommendedName>
        <fullName evidence="3">SMP-LTD domain-containing protein</fullName>
    </recommendedName>
</protein>
<dbReference type="EMBL" id="JXST01000013">
    <property type="protein sequence ID" value="KIU16864.1"/>
    <property type="molecule type" value="Genomic_DNA"/>
</dbReference>
<evidence type="ECO:0000313" key="1">
    <source>
        <dbReference type="EMBL" id="KIU16864.1"/>
    </source>
</evidence>
<proteinExistence type="predicted"/>
<dbReference type="Proteomes" id="UP000032221">
    <property type="component" value="Unassembled WGS sequence"/>
</dbReference>
<evidence type="ECO:0008006" key="3">
    <source>
        <dbReference type="Google" id="ProtNLM"/>
    </source>
</evidence>
<sequence length="187" mass="20364">MAVQPQHEYMSYEEFGRRFFEVAVSEERVADAIGGIAGEAFDMGPIAQGPGGLAKVTARVQIKHPVVARTLGEEITFAIRIPLEIDMTLDLRIDRPRFMVFGEINLTATARAAHPLLLVIDVKTPRSSDIAIHVTSSSIRAELLRIVANVDGEIRRFIAHHVAGEINGADAKVIDIGTRIASAWTGV</sequence>
<accession>A0A0D1JWA6</accession>
<name>A0A0D1JWA6_9MYCO</name>
<comment type="caution">
    <text evidence="1">The sequence shown here is derived from an EMBL/GenBank/DDBJ whole genome shotgun (WGS) entry which is preliminary data.</text>
</comment>
<dbReference type="STRING" id="280871.TL10_11175"/>
<dbReference type="OrthoDB" id="3747467at2"/>
<dbReference type="PATRIC" id="fig|280871.6.peg.2316"/>
<organism evidence="1 2">
    <name type="scientific">Mycolicibacterium llatzerense</name>
    <dbReference type="NCBI Taxonomy" id="280871"/>
    <lineage>
        <taxon>Bacteria</taxon>
        <taxon>Bacillati</taxon>
        <taxon>Actinomycetota</taxon>
        <taxon>Actinomycetes</taxon>
        <taxon>Mycobacteriales</taxon>
        <taxon>Mycobacteriaceae</taxon>
        <taxon>Mycolicibacterium</taxon>
    </lineage>
</organism>
<gene>
    <name evidence="1" type="ORF">TL10_11175</name>
</gene>